<organism evidence="2 3">
    <name type="scientific">Mycetocola miduiensis</name>
    <dbReference type="NCBI Taxonomy" id="995034"/>
    <lineage>
        <taxon>Bacteria</taxon>
        <taxon>Bacillati</taxon>
        <taxon>Actinomycetota</taxon>
        <taxon>Actinomycetes</taxon>
        <taxon>Micrococcales</taxon>
        <taxon>Microbacteriaceae</taxon>
        <taxon>Mycetocola</taxon>
    </lineage>
</organism>
<evidence type="ECO:0000256" key="1">
    <source>
        <dbReference type="SAM" id="MobiDB-lite"/>
    </source>
</evidence>
<evidence type="ECO:0000313" key="2">
    <source>
        <dbReference type="EMBL" id="SFN49358.1"/>
    </source>
</evidence>
<keyword evidence="2" id="KW-0808">Transferase</keyword>
<dbReference type="GO" id="GO:0016020">
    <property type="term" value="C:membrane"/>
    <property type="evidence" value="ECO:0007669"/>
    <property type="project" value="InterPro"/>
</dbReference>
<dbReference type="Pfam" id="PF04464">
    <property type="entry name" value="Glyphos_transf"/>
    <property type="match status" value="1"/>
</dbReference>
<feature type="region of interest" description="Disordered" evidence="1">
    <location>
        <begin position="416"/>
        <end position="446"/>
    </location>
</feature>
<dbReference type="Gene3D" id="3.40.50.12580">
    <property type="match status" value="1"/>
</dbReference>
<name>A0A1I4ZGM8_9MICO</name>
<accession>A0A1I4ZGM8</accession>
<evidence type="ECO:0000313" key="3">
    <source>
        <dbReference type="Proteomes" id="UP000198867"/>
    </source>
</evidence>
<dbReference type="OrthoDB" id="7806295at2"/>
<dbReference type="STRING" id="995034.SAMN05216219_0798"/>
<gene>
    <name evidence="2" type="ORF">SAMN05216219_0798</name>
</gene>
<dbReference type="EMBL" id="FOVM01000002">
    <property type="protein sequence ID" value="SFN49358.1"/>
    <property type="molecule type" value="Genomic_DNA"/>
</dbReference>
<protein>
    <submittedName>
        <fullName evidence="2">CDP-glycerol glycerophosphotransferase, TagB/SpsB family</fullName>
    </submittedName>
</protein>
<proteinExistence type="predicted"/>
<keyword evidence="3" id="KW-1185">Reference proteome</keyword>
<dbReference type="RefSeq" id="WP_143094985.1">
    <property type="nucleotide sequence ID" value="NZ_FOVM01000002.1"/>
</dbReference>
<sequence>MGILRDARKAVKIGRDLLANRRARAALSLRLAQLPPLEANKYKIAVYFADGEVNMYQIRQWYKPLQVLGQTWPVVVLSRGATAATRLFEESPLPVAYVRTVVALERTLAEQDIRIVFYVNQNTKNFQMFRYGQRWHVFINHGESDKMYMTTNQFKAYDYSFVAGDAAIARLEKVLWDYDFDKRAIRIGRPQADHYSGTLPYTPDDRTVVLYAPTWEGDRRAAAYGSIATHGVVLVRALLATGNHRVIYRPHPRSGVVDHAHAAANREIIGMLASANSADPAAHHVYDTGPELGWQLSAADVAIVDISAMVYDRLASGKPLLVTRPADPEALVDTNGYLSACEWLPAAEASSIVAVVDRVLHDPETVGRLDFWVRHYFGDPTPGSATQRFHDAVEQLMGEWERYAALHSGDEPTQLTTATAATAVPVRSGSAVDDPTQSHETGEDDD</sequence>
<dbReference type="InterPro" id="IPR043148">
    <property type="entry name" value="TagF_C"/>
</dbReference>
<reference evidence="3" key="1">
    <citation type="submission" date="2016-10" db="EMBL/GenBank/DDBJ databases">
        <authorList>
            <person name="Varghese N."/>
            <person name="Submissions S."/>
        </authorList>
    </citation>
    <scope>NUCLEOTIDE SEQUENCE [LARGE SCALE GENOMIC DNA]</scope>
    <source>
        <strain evidence="3">CGMCC 1.11101</strain>
    </source>
</reference>
<dbReference type="InterPro" id="IPR007554">
    <property type="entry name" value="Glycerophosphate_synth"/>
</dbReference>
<dbReference type="Proteomes" id="UP000198867">
    <property type="component" value="Unassembled WGS sequence"/>
</dbReference>
<feature type="compositionally biased region" description="Basic and acidic residues" evidence="1">
    <location>
        <begin position="436"/>
        <end position="446"/>
    </location>
</feature>
<dbReference type="GO" id="GO:0047355">
    <property type="term" value="F:CDP-glycerol glycerophosphotransferase activity"/>
    <property type="evidence" value="ECO:0007669"/>
    <property type="project" value="InterPro"/>
</dbReference>
<dbReference type="SUPFAM" id="SSF53756">
    <property type="entry name" value="UDP-Glycosyltransferase/glycogen phosphorylase"/>
    <property type="match status" value="1"/>
</dbReference>
<dbReference type="AlphaFoldDB" id="A0A1I4ZGM8"/>